<dbReference type="Proteomes" id="UP001234216">
    <property type="component" value="Unassembled WGS sequence"/>
</dbReference>
<reference evidence="1" key="1">
    <citation type="submission" date="2023-07" db="EMBL/GenBank/DDBJ databases">
        <title>Comparative genomics of wheat-associated soil bacteria to identify genetic determinants of phenazine resistance.</title>
        <authorList>
            <person name="Mouncey N."/>
        </authorList>
    </citation>
    <scope>NUCLEOTIDE SEQUENCE</scope>
    <source>
        <strain evidence="1">V4I22</strain>
    </source>
</reference>
<name>A0AAW8FL78_9ACTN</name>
<gene>
    <name evidence="1" type="ORF">QFZ22_006554</name>
</gene>
<dbReference type="AlphaFoldDB" id="A0AAW8FL78"/>
<comment type="caution">
    <text evidence="1">The sequence shown here is derived from an EMBL/GenBank/DDBJ whole genome shotgun (WGS) entry which is preliminary data.</text>
</comment>
<organism evidence="1 2">
    <name type="scientific">Streptomyces canus</name>
    <dbReference type="NCBI Taxonomy" id="58343"/>
    <lineage>
        <taxon>Bacteria</taxon>
        <taxon>Bacillati</taxon>
        <taxon>Actinomycetota</taxon>
        <taxon>Actinomycetes</taxon>
        <taxon>Kitasatosporales</taxon>
        <taxon>Streptomycetaceae</taxon>
        <taxon>Streptomyces</taxon>
        <taxon>Streptomyces aurantiacus group</taxon>
    </lineage>
</organism>
<accession>A0AAW8FL78</accession>
<sequence length="63" mass="6565">MSPGGAPLPAATLAPNGTFTFGHTLLGTTVAKARLGWGFVNETQKIVSRQCLEGRCAGITFIM</sequence>
<evidence type="ECO:0000313" key="2">
    <source>
        <dbReference type="Proteomes" id="UP001234216"/>
    </source>
</evidence>
<proteinExistence type="predicted"/>
<protein>
    <submittedName>
        <fullName evidence="1">Uncharacterized protein</fullName>
    </submittedName>
</protein>
<dbReference type="RefSeq" id="WP_306981304.1">
    <property type="nucleotide sequence ID" value="NZ_JAUSZV010000005.1"/>
</dbReference>
<dbReference type="EMBL" id="JAUSZV010000005">
    <property type="protein sequence ID" value="MDQ0910569.1"/>
    <property type="molecule type" value="Genomic_DNA"/>
</dbReference>
<evidence type="ECO:0000313" key="1">
    <source>
        <dbReference type="EMBL" id="MDQ0910569.1"/>
    </source>
</evidence>